<dbReference type="PANTHER" id="PTHR10629">
    <property type="entry name" value="CYTOSINE-SPECIFIC METHYLTRANSFERASE"/>
    <property type="match status" value="1"/>
</dbReference>
<evidence type="ECO:0000256" key="8">
    <source>
        <dbReference type="SAM" id="MobiDB-lite"/>
    </source>
</evidence>
<dbReference type="PANTHER" id="PTHR10629:SF52">
    <property type="entry name" value="DNA (CYTOSINE-5)-METHYLTRANSFERASE 1"/>
    <property type="match status" value="1"/>
</dbReference>
<evidence type="ECO:0000256" key="5">
    <source>
        <dbReference type="ARBA" id="ARBA00022747"/>
    </source>
</evidence>
<reference evidence="9 10" key="1">
    <citation type="submission" date="2015-11" db="EMBL/GenBank/DDBJ databases">
        <authorList>
            <person name="Zhang Y."/>
            <person name="Guo Z."/>
        </authorList>
    </citation>
    <scope>NUCLEOTIDE SEQUENCE [LARGE SCALE GENOMIC DNA]</scope>
    <source>
        <strain evidence="9 10">YFY001</strain>
    </source>
</reference>
<keyword evidence="3 6" id="KW-0808">Transferase</keyword>
<evidence type="ECO:0000256" key="6">
    <source>
        <dbReference type="PROSITE-ProRule" id="PRU01016"/>
    </source>
</evidence>
<dbReference type="AlphaFoldDB" id="A0A1L3MKZ5"/>
<name>A0A1L3MKZ5_9MICO</name>
<evidence type="ECO:0000256" key="7">
    <source>
        <dbReference type="RuleBase" id="RU000416"/>
    </source>
</evidence>
<dbReference type="Proteomes" id="UP000182938">
    <property type="component" value="Chromosome"/>
</dbReference>
<gene>
    <name evidence="9" type="ORF">ASJ30_05645</name>
</gene>
<evidence type="ECO:0000256" key="2">
    <source>
        <dbReference type="ARBA" id="ARBA00022603"/>
    </source>
</evidence>
<proteinExistence type="inferred from homology"/>
<evidence type="ECO:0000256" key="4">
    <source>
        <dbReference type="ARBA" id="ARBA00022691"/>
    </source>
</evidence>
<dbReference type="Gene3D" id="3.40.50.150">
    <property type="entry name" value="Vaccinia Virus protein VP39"/>
    <property type="match status" value="1"/>
</dbReference>
<keyword evidence="4 6" id="KW-0949">S-adenosyl-L-methionine</keyword>
<evidence type="ECO:0000313" key="10">
    <source>
        <dbReference type="Proteomes" id="UP000182938"/>
    </source>
</evidence>
<keyword evidence="10" id="KW-1185">Reference proteome</keyword>
<dbReference type="InterPro" id="IPR050390">
    <property type="entry name" value="C5-Methyltransferase"/>
</dbReference>
<dbReference type="GO" id="GO:0003677">
    <property type="term" value="F:DNA binding"/>
    <property type="evidence" value="ECO:0007669"/>
    <property type="project" value="TreeGrafter"/>
</dbReference>
<dbReference type="InterPro" id="IPR029063">
    <property type="entry name" value="SAM-dependent_MTases_sf"/>
</dbReference>
<dbReference type="KEGG" id="jte:ASJ30_05645"/>
<sequence length="492" mass="55446">MVGGSLIPVVDLFAGPGGLNEGFTSVSDGRTFQTAASFEMDPVACQTLRLRSALRTVRAVEGVLPAVYFDFLEGRLDFDRLIDHGSMKAAWKDADSEVFNVELGPDSRDVTECAIERSLRAFERRDDFVLLGGPPCQAYSLAGRSRRGKSADFEADVKHFLFREYLHIIREFKPAVFVMENVKGLLSSTHSRSESRGNRMFDLILSDMVAEGYQVRSFVVQKGPEELEPRDYIIRSEKFGVPQKRHRVILFGVREDRQRLDSRVLKASEAPSVRHMIEGFPPLRSRLRPLREDSPGSWGKHRNQGASHAPGGPLGAVPEGWGAPFASGRIKDEGDDLPARQWVRKESAGSAVQHEARGHMAADIERYAYASRYALEYESSPRLRHYPDRLLPNHKNAREKHVPFADRFRVQAWGEPSTTIVSHISKDGHYYIHPDPRQARSLTVREAARLQTFPDNYFFAGNRTEQYHQVGNAVPPFLARQIGEVVEGFMEA</sequence>
<feature type="active site" evidence="6">
    <location>
        <position position="136"/>
    </location>
</feature>
<keyword evidence="2 6" id="KW-0489">Methyltransferase</keyword>
<dbReference type="InterPro" id="IPR001525">
    <property type="entry name" value="C5_MeTfrase"/>
</dbReference>
<organism evidence="9 10">
    <name type="scientific">Janibacter indicus</name>
    <dbReference type="NCBI Taxonomy" id="857417"/>
    <lineage>
        <taxon>Bacteria</taxon>
        <taxon>Bacillati</taxon>
        <taxon>Actinomycetota</taxon>
        <taxon>Actinomycetes</taxon>
        <taxon>Micrococcales</taxon>
        <taxon>Intrasporangiaceae</taxon>
        <taxon>Janibacter</taxon>
    </lineage>
</organism>
<dbReference type="EMBL" id="CP013290">
    <property type="protein sequence ID" value="APH03022.1"/>
    <property type="molecule type" value="Genomic_DNA"/>
</dbReference>
<dbReference type="Gene3D" id="3.90.120.10">
    <property type="entry name" value="DNA Methylase, subunit A, domain 2"/>
    <property type="match status" value="1"/>
</dbReference>
<dbReference type="GO" id="GO:0044027">
    <property type="term" value="P:negative regulation of gene expression via chromosomal CpG island methylation"/>
    <property type="evidence" value="ECO:0007669"/>
    <property type="project" value="TreeGrafter"/>
</dbReference>
<dbReference type="REBASE" id="174182">
    <property type="entry name" value="M.JteJYFY1ORF5645P"/>
</dbReference>
<dbReference type="PROSITE" id="PS51679">
    <property type="entry name" value="SAM_MT_C5"/>
    <property type="match status" value="1"/>
</dbReference>
<dbReference type="NCBIfam" id="TIGR00675">
    <property type="entry name" value="dcm"/>
    <property type="match status" value="1"/>
</dbReference>
<protein>
    <recommendedName>
        <fullName evidence="1">DNA (cytosine-5-)-methyltransferase</fullName>
        <ecNumber evidence="1">2.1.1.37</ecNumber>
    </recommendedName>
</protein>
<evidence type="ECO:0000256" key="1">
    <source>
        <dbReference type="ARBA" id="ARBA00011975"/>
    </source>
</evidence>
<dbReference type="GO" id="GO:0009307">
    <property type="term" value="P:DNA restriction-modification system"/>
    <property type="evidence" value="ECO:0007669"/>
    <property type="project" value="UniProtKB-KW"/>
</dbReference>
<dbReference type="EC" id="2.1.1.37" evidence="1"/>
<evidence type="ECO:0000313" key="9">
    <source>
        <dbReference type="EMBL" id="APH03022.1"/>
    </source>
</evidence>
<dbReference type="PRINTS" id="PR00105">
    <property type="entry name" value="C5METTRFRASE"/>
</dbReference>
<keyword evidence="5" id="KW-0680">Restriction system</keyword>
<evidence type="ECO:0000256" key="3">
    <source>
        <dbReference type="ARBA" id="ARBA00022679"/>
    </source>
</evidence>
<dbReference type="GO" id="GO:0032259">
    <property type="term" value="P:methylation"/>
    <property type="evidence" value="ECO:0007669"/>
    <property type="project" value="UniProtKB-KW"/>
</dbReference>
<accession>A0A1L3MKZ5</accession>
<feature type="region of interest" description="Disordered" evidence="8">
    <location>
        <begin position="286"/>
        <end position="330"/>
    </location>
</feature>
<dbReference type="SUPFAM" id="SSF53335">
    <property type="entry name" value="S-adenosyl-L-methionine-dependent methyltransferases"/>
    <property type="match status" value="1"/>
</dbReference>
<dbReference type="GO" id="GO:0003886">
    <property type="term" value="F:DNA (cytosine-5-)-methyltransferase activity"/>
    <property type="evidence" value="ECO:0007669"/>
    <property type="project" value="UniProtKB-EC"/>
</dbReference>
<comment type="similarity">
    <text evidence="6 7">Belongs to the class I-like SAM-binding methyltransferase superfamily. C5-methyltransferase family.</text>
</comment>
<dbReference type="Pfam" id="PF00145">
    <property type="entry name" value="DNA_methylase"/>
    <property type="match status" value="2"/>
</dbReference>